<dbReference type="Gene3D" id="2.60.40.2880">
    <property type="entry name" value="MmpS1-5, C-terminal soluble domain"/>
    <property type="match status" value="1"/>
</dbReference>
<keyword evidence="1" id="KW-0732">Signal</keyword>
<evidence type="ECO:0000256" key="1">
    <source>
        <dbReference type="SAM" id="SignalP"/>
    </source>
</evidence>
<reference evidence="2 3" key="1">
    <citation type="submission" date="2022-11" db="EMBL/GenBank/DDBJ databases">
        <title>Nonomuraea corallina sp. nov., a new species of the genus Nonomuraea isolated from sea side sediment in Thai sea.</title>
        <authorList>
            <person name="Ngamcharungchit C."/>
            <person name="Matsumoto A."/>
            <person name="Suriyachadkun C."/>
            <person name="Panbangred W."/>
            <person name="Inahashi Y."/>
            <person name="Intra B."/>
        </authorList>
    </citation>
    <scope>NUCLEOTIDE SEQUENCE [LARGE SCALE GENOMIC DNA]</scope>
    <source>
        <strain evidence="2 3">DSM 43553</strain>
    </source>
</reference>
<evidence type="ECO:0008006" key="4">
    <source>
        <dbReference type="Google" id="ProtNLM"/>
    </source>
</evidence>
<protein>
    <recommendedName>
        <fullName evidence="4">MmpS family membrane protein</fullName>
    </recommendedName>
</protein>
<proteinExistence type="predicted"/>
<keyword evidence="3" id="KW-1185">Reference proteome</keyword>
<dbReference type="EMBL" id="JAPNUD010000104">
    <property type="protein sequence ID" value="MDA0644623.1"/>
    <property type="molecule type" value="Genomic_DNA"/>
</dbReference>
<dbReference type="Proteomes" id="UP001212498">
    <property type="component" value="Unassembled WGS sequence"/>
</dbReference>
<dbReference type="InterPro" id="IPR038468">
    <property type="entry name" value="MmpS_C"/>
</dbReference>
<evidence type="ECO:0000313" key="3">
    <source>
        <dbReference type="Proteomes" id="UP001212498"/>
    </source>
</evidence>
<sequence length="147" mass="15094">MPESRKMTIAALAMIMALAGCGGATDASAPSEAVPSTASADTLPATDDASALAVRQVKLEVLGKGTSAQPIVYHLDTNGTENDADLPWSRTAEIELTAAEQKAGRLITLVSGSVRDANGQFQPAACRITVDGEKVASGKGTCEHLLK</sequence>
<gene>
    <name evidence="2" type="ORF">OUY24_28685</name>
</gene>
<feature type="chain" id="PRO_5046625909" description="MmpS family membrane protein" evidence="1">
    <location>
        <begin position="25"/>
        <end position="147"/>
    </location>
</feature>
<accession>A0ABT4T542</accession>
<dbReference type="RefSeq" id="WP_271278543.1">
    <property type="nucleotide sequence ID" value="NZ_BAABFD010000021.1"/>
</dbReference>
<evidence type="ECO:0000313" key="2">
    <source>
        <dbReference type="EMBL" id="MDA0644623.1"/>
    </source>
</evidence>
<dbReference type="PROSITE" id="PS51257">
    <property type="entry name" value="PROKAR_LIPOPROTEIN"/>
    <property type="match status" value="1"/>
</dbReference>
<name>A0ABT4T542_9ACTN</name>
<organism evidence="2 3">
    <name type="scientific">Nonomuraea ferruginea</name>
    <dbReference type="NCBI Taxonomy" id="46174"/>
    <lineage>
        <taxon>Bacteria</taxon>
        <taxon>Bacillati</taxon>
        <taxon>Actinomycetota</taxon>
        <taxon>Actinomycetes</taxon>
        <taxon>Streptosporangiales</taxon>
        <taxon>Streptosporangiaceae</taxon>
        <taxon>Nonomuraea</taxon>
    </lineage>
</organism>
<comment type="caution">
    <text evidence="2">The sequence shown here is derived from an EMBL/GenBank/DDBJ whole genome shotgun (WGS) entry which is preliminary data.</text>
</comment>
<feature type="signal peptide" evidence="1">
    <location>
        <begin position="1"/>
        <end position="24"/>
    </location>
</feature>